<reference evidence="2" key="1">
    <citation type="submission" date="2023-03" db="EMBL/GenBank/DDBJ databases">
        <title>Actinorhabdospora filicis NBRC 111898.</title>
        <authorList>
            <person name="Ichikawa N."/>
            <person name="Sato H."/>
            <person name="Tonouchi N."/>
        </authorList>
    </citation>
    <scope>NUCLEOTIDE SEQUENCE</scope>
    <source>
        <strain evidence="2">NBRC 111898</strain>
    </source>
</reference>
<accession>A0A9W6SPR7</accession>
<sequence>MFNATTPLVDRLRGWIGVAIAVASLAWSVFVYLVPTLGLRGAGGTDKTATEGGVDAVLGIAGFRHATVDLPWWTVVGVWVVEACATAFVFLLCDQLVRDRSFPWRLQKPTRIAVGVITSTHLFGFHLWFFWPRLTSAGIAASIVASVVVIVMLRKHAVRH</sequence>
<dbReference type="EMBL" id="BSTX01000003">
    <property type="protein sequence ID" value="GLZ79755.1"/>
    <property type="molecule type" value="Genomic_DNA"/>
</dbReference>
<name>A0A9W6SPR7_9ACTN</name>
<feature type="transmembrane region" description="Helical" evidence="1">
    <location>
        <begin position="12"/>
        <end position="34"/>
    </location>
</feature>
<keyword evidence="1" id="KW-0472">Membrane</keyword>
<feature type="transmembrane region" description="Helical" evidence="1">
    <location>
        <begin position="72"/>
        <end position="92"/>
    </location>
</feature>
<keyword evidence="3" id="KW-1185">Reference proteome</keyword>
<evidence type="ECO:0000313" key="2">
    <source>
        <dbReference type="EMBL" id="GLZ79755.1"/>
    </source>
</evidence>
<evidence type="ECO:0000256" key="1">
    <source>
        <dbReference type="SAM" id="Phobius"/>
    </source>
</evidence>
<dbReference type="AlphaFoldDB" id="A0A9W6SPR7"/>
<proteinExistence type="predicted"/>
<organism evidence="2 3">
    <name type="scientific">Actinorhabdospora filicis</name>
    <dbReference type="NCBI Taxonomy" id="1785913"/>
    <lineage>
        <taxon>Bacteria</taxon>
        <taxon>Bacillati</taxon>
        <taxon>Actinomycetota</taxon>
        <taxon>Actinomycetes</taxon>
        <taxon>Micromonosporales</taxon>
        <taxon>Micromonosporaceae</taxon>
        <taxon>Actinorhabdospora</taxon>
    </lineage>
</organism>
<keyword evidence="1" id="KW-1133">Transmembrane helix</keyword>
<protein>
    <submittedName>
        <fullName evidence="2">Uncharacterized protein</fullName>
    </submittedName>
</protein>
<feature type="transmembrane region" description="Helical" evidence="1">
    <location>
        <begin position="112"/>
        <end position="131"/>
    </location>
</feature>
<keyword evidence="1" id="KW-0812">Transmembrane</keyword>
<comment type="caution">
    <text evidence="2">The sequence shown here is derived from an EMBL/GenBank/DDBJ whole genome shotgun (WGS) entry which is preliminary data.</text>
</comment>
<gene>
    <name evidence="2" type="ORF">Afil01_45620</name>
</gene>
<evidence type="ECO:0000313" key="3">
    <source>
        <dbReference type="Proteomes" id="UP001165079"/>
    </source>
</evidence>
<dbReference type="RefSeq" id="WP_285664899.1">
    <property type="nucleotide sequence ID" value="NZ_BSTX01000003.1"/>
</dbReference>
<feature type="transmembrane region" description="Helical" evidence="1">
    <location>
        <begin position="137"/>
        <end position="153"/>
    </location>
</feature>
<dbReference type="Proteomes" id="UP001165079">
    <property type="component" value="Unassembled WGS sequence"/>
</dbReference>